<protein>
    <submittedName>
        <fullName evidence="2">Uncharacterized protein</fullName>
    </submittedName>
</protein>
<reference evidence="2" key="1">
    <citation type="submission" date="2020-08" db="EMBL/GenBank/DDBJ databases">
        <title>Plant Genome Project.</title>
        <authorList>
            <person name="Zhang R.-G."/>
        </authorList>
    </citation>
    <scope>NUCLEOTIDE SEQUENCE</scope>
    <source>
        <strain evidence="2">WSP0</strain>
        <tissue evidence="2">Leaf</tissue>
    </source>
</reference>
<evidence type="ECO:0000313" key="3">
    <source>
        <dbReference type="Proteomes" id="UP000823749"/>
    </source>
</evidence>
<dbReference type="AlphaFoldDB" id="A0AAV6KFY7"/>
<name>A0AAV6KFY7_9ERIC</name>
<feature type="region of interest" description="Disordered" evidence="1">
    <location>
        <begin position="1"/>
        <end position="58"/>
    </location>
</feature>
<dbReference type="Proteomes" id="UP000823749">
    <property type="component" value="Chromosome 4"/>
</dbReference>
<feature type="compositionally biased region" description="Acidic residues" evidence="1">
    <location>
        <begin position="23"/>
        <end position="40"/>
    </location>
</feature>
<proteinExistence type="predicted"/>
<evidence type="ECO:0000256" key="1">
    <source>
        <dbReference type="SAM" id="MobiDB-lite"/>
    </source>
</evidence>
<dbReference type="EMBL" id="JACTNZ010000004">
    <property type="protein sequence ID" value="KAG5551428.1"/>
    <property type="molecule type" value="Genomic_DNA"/>
</dbReference>
<evidence type="ECO:0000313" key="2">
    <source>
        <dbReference type="EMBL" id="KAG5551428.1"/>
    </source>
</evidence>
<feature type="compositionally biased region" description="Low complexity" evidence="1">
    <location>
        <begin position="7"/>
        <end position="20"/>
    </location>
</feature>
<accession>A0AAV6KFY7</accession>
<keyword evidence="3" id="KW-1185">Reference proteome</keyword>
<organism evidence="2 3">
    <name type="scientific">Rhododendron griersonianum</name>
    <dbReference type="NCBI Taxonomy" id="479676"/>
    <lineage>
        <taxon>Eukaryota</taxon>
        <taxon>Viridiplantae</taxon>
        <taxon>Streptophyta</taxon>
        <taxon>Embryophyta</taxon>
        <taxon>Tracheophyta</taxon>
        <taxon>Spermatophyta</taxon>
        <taxon>Magnoliopsida</taxon>
        <taxon>eudicotyledons</taxon>
        <taxon>Gunneridae</taxon>
        <taxon>Pentapetalae</taxon>
        <taxon>asterids</taxon>
        <taxon>Ericales</taxon>
        <taxon>Ericaceae</taxon>
        <taxon>Ericoideae</taxon>
        <taxon>Rhodoreae</taxon>
        <taxon>Rhododendron</taxon>
    </lineage>
</organism>
<gene>
    <name evidence="2" type="ORF">RHGRI_009746</name>
</gene>
<sequence length="252" mass="28983">MVRKKGSQQGKGKGVASSSRQEIEEEIVEEMEEDSDEESAPLESRTGKREKRRKRRTAEEMAADAKLDWVESIPGRGFKSERQISRRGFGNDSDIIIQLENQGLLFWTKSLRGYNEKGVIEFYQKLDTSEALTKERIKSKVNGKTIEVGVAEIAKYLKYERPAGDLINYPRAESIDSDVIVNDLYPALPNFGVPPHRPGRFRDTYRMLNQIVHYNLYPRGAENKPSRKSAEVMFVFMNDADYRADWAKFIFC</sequence>
<comment type="caution">
    <text evidence="2">The sequence shown here is derived from an EMBL/GenBank/DDBJ whole genome shotgun (WGS) entry which is preliminary data.</text>
</comment>